<keyword evidence="2" id="KW-0808">Transferase</keyword>
<evidence type="ECO:0000313" key="9">
    <source>
        <dbReference type="Proteomes" id="UP000236333"/>
    </source>
</evidence>
<dbReference type="OrthoDB" id="24581at2759"/>
<dbReference type="AlphaFoldDB" id="A0A2J8AK72"/>
<dbReference type="Pfam" id="PF01513">
    <property type="entry name" value="NAD_kinase"/>
    <property type="match status" value="1"/>
</dbReference>
<dbReference type="InterPro" id="IPR017438">
    <property type="entry name" value="ATP-NAD_kinase_N"/>
</dbReference>
<keyword evidence="7" id="KW-1133">Transmembrane helix</keyword>
<dbReference type="PANTHER" id="PTHR20275">
    <property type="entry name" value="NAD KINASE"/>
    <property type="match status" value="1"/>
</dbReference>
<protein>
    <submittedName>
        <fullName evidence="8">NAD(H) kinase 1</fullName>
    </submittedName>
</protein>
<evidence type="ECO:0000313" key="8">
    <source>
        <dbReference type="EMBL" id="PNH12911.1"/>
    </source>
</evidence>
<keyword evidence="5" id="KW-0520">NAD</keyword>
<feature type="compositionally biased region" description="Low complexity" evidence="6">
    <location>
        <begin position="341"/>
        <end position="353"/>
    </location>
</feature>
<keyword evidence="4" id="KW-0521">NADP</keyword>
<evidence type="ECO:0000256" key="2">
    <source>
        <dbReference type="ARBA" id="ARBA00022679"/>
    </source>
</evidence>
<keyword evidence="7" id="KW-0812">Transmembrane</keyword>
<keyword evidence="9" id="KW-1185">Reference proteome</keyword>
<dbReference type="Proteomes" id="UP000236333">
    <property type="component" value="Unassembled WGS sequence"/>
</dbReference>
<feature type="compositionally biased region" description="Low complexity" evidence="6">
    <location>
        <begin position="130"/>
        <end position="143"/>
    </location>
</feature>
<dbReference type="InterPro" id="IPR016064">
    <property type="entry name" value="NAD/diacylglycerol_kinase_sf"/>
</dbReference>
<evidence type="ECO:0000256" key="6">
    <source>
        <dbReference type="SAM" id="MobiDB-lite"/>
    </source>
</evidence>
<gene>
    <name evidence="8" type="ORF">TSOC_000132</name>
</gene>
<feature type="compositionally biased region" description="Acidic residues" evidence="6">
    <location>
        <begin position="441"/>
        <end position="458"/>
    </location>
</feature>
<name>A0A2J8AK72_9CHLO</name>
<dbReference type="Gene3D" id="3.40.50.10330">
    <property type="entry name" value="Probable inorganic polyphosphate/atp-NAD kinase, domain 1"/>
    <property type="match status" value="1"/>
</dbReference>
<accession>A0A2J8AK72</accession>
<comment type="caution">
    <text evidence="8">The sequence shown here is derived from an EMBL/GenBank/DDBJ whole genome shotgun (WGS) entry which is preliminary data.</text>
</comment>
<dbReference type="GO" id="GO:0019674">
    <property type="term" value="P:NAD+ metabolic process"/>
    <property type="evidence" value="ECO:0007669"/>
    <property type="project" value="InterPro"/>
</dbReference>
<organism evidence="8 9">
    <name type="scientific">Tetrabaena socialis</name>
    <dbReference type="NCBI Taxonomy" id="47790"/>
    <lineage>
        <taxon>Eukaryota</taxon>
        <taxon>Viridiplantae</taxon>
        <taxon>Chlorophyta</taxon>
        <taxon>core chlorophytes</taxon>
        <taxon>Chlorophyceae</taxon>
        <taxon>CS clade</taxon>
        <taxon>Chlamydomonadales</taxon>
        <taxon>Tetrabaenaceae</taxon>
        <taxon>Tetrabaena</taxon>
    </lineage>
</organism>
<feature type="compositionally biased region" description="Gly residues" evidence="6">
    <location>
        <begin position="218"/>
        <end position="252"/>
    </location>
</feature>
<evidence type="ECO:0000256" key="7">
    <source>
        <dbReference type="SAM" id="Phobius"/>
    </source>
</evidence>
<feature type="region of interest" description="Disordered" evidence="6">
    <location>
        <begin position="208"/>
        <end position="293"/>
    </location>
</feature>
<dbReference type="PANTHER" id="PTHR20275:SF0">
    <property type="entry name" value="NAD KINASE"/>
    <property type="match status" value="1"/>
</dbReference>
<evidence type="ECO:0000256" key="3">
    <source>
        <dbReference type="ARBA" id="ARBA00022777"/>
    </source>
</evidence>
<keyword evidence="3 8" id="KW-0418">Kinase</keyword>
<evidence type="ECO:0000256" key="1">
    <source>
        <dbReference type="ARBA" id="ARBA00010995"/>
    </source>
</evidence>
<dbReference type="EMBL" id="PGGS01000002">
    <property type="protein sequence ID" value="PNH12911.1"/>
    <property type="molecule type" value="Genomic_DNA"/>
</dbReference>
<dbReference type="Gene3D" id="2.60.200.30">
    <property type="entry name" value="Probable inorganic polyphosphate/atp-NAD kinase, domain 2"/>
    <property type="match status" value="1"/>
</dbReference>
<dbReference type="FunFam" id="2.60.200.30:FF:000006">
    <property type="entry name" value="probable NAD kinase 1"/>
    <property type="match status" value="1"/>
</dbReference>
<feature type="region of interest" description="Disordered" evidence="6">
    <location>
        <begin position="62"/>
        <end position="143"/>
    </location>
</feature>
<dbReference type="Pfam" id="PF20143">
    <property type="entry name" value="NAD_kinase_C"/>
    <property type="match status" value="1"/>
</dbReference>
<reference evidence="8 9" key="1">
    <citation type="journal article" date="2017" name="Mol. Biol. Evol.">
        <title>The 4-celled Tetrabaena socialis nuclear genome reveals the essential components for genetic control of cell number at the origin of multicellularity in the volvocine lineage.</title>
        <authorList>
            <person name="Featherston J."/>
            <person name="Arakaki Y."/>
            <person name="Hanschen E.R."/>
            <person name="Ferris P.J."/>
            <person name="Michod R.E."/>
            <person name="Olson B.J.S.C."/>
            <person name="Nozaki H."/>
            <person name="Durand P.M."/>
        </authorList>
    </citation>
    <scope>NUCLEOTIDE SEQUENCE [LARGE SCALE GENOMIC DNA]</scope>
    <source>
        <strain evidence="8 9">NIES-571</strain>
    </source>
</reference>
<dbReference type="SUPFAM" id="SSF111331">
    <property type="entry name" value="NAD kinase/diacylglycerol kinase-like"/>
    <property type="match status" value="1"/>
</dbReference>
<keyword evidence="7" id="KW-0472">Membrane</keyword>
<dbReference type="InterPro" id="IPR002504">
    <property type="entry name" value="NADK"/>
</dbReference>
<sequence length="752" mass="75111">MHADAGAHQMGVLLAVAVAVGGGAEPSKAAGQGHSTRDSRAAAAAAAAAVSATIAIAGFSSFTLSPGRRPGSTRADASNPGSVAAGGPGASATPGGGGGGGEGLPGGRSGGGGGGEGLPGGRSGGGGGARATSSSSLSSLAGSSSRVHSRASYKLVAEALRLRLLLEGAGREVWALRNRLAAADAEAEAQREAEWTIHLEGMRGVLDSHGRLQQGSPFVGGGGLEASGSGSGGGGQGRAGGSASDSGGGGGVLVQRTASEPAARGTPAPAGSCEDAARPAGQPPDAGVSGTPAAACSSATAAVSEPDAFGAAAATAAAALEAAAAEPTSAPLAAPAPTPSSSPDGDGGSPDPACTTCQRAADPAFVALYWVTRPAVALVVAKPSPAVRPTFATVLRWLHRRVRAQGVATYVEPSMLRTDLGLACKRPTASTPGRGGRGDGEGEGDEGGEYEEGEVGEEEDWMPGCATGVPQLLSWPAAEGDDCCSQMVPPDVAAAVDFVVVLGGDGTVLWTCHIFGNQSVPPVVPFNLGSLGFLTPFDPAKAEEVLARVVDGGFPIMLRHRLHCSIVRNATCATAAAPEGGACPAGAGLRDREWVVLNEVVIDRGMSSFLTNLECYCDGAFVTHVQGDGLIVATPTGSTAYNLAAGGSMVHPQVPGILFTPICPHSLSFRPLIFPDHVSLCVQVPANSRAQLWCSFDGKDRQALNAGDAVMIRMSAWPVPTICSENASMDWFSGVREGLHWNMRRLQAGAGQ</sequence>
<proteinExistence type="inferred from homology"/>
<feature type="region of interest" description="Disordered" evidence="6">
    <location>
        <begin position="328"/>
        <end position="355"/>
    </location>
</feature>
<dbReference type="GO" id="GO:0006741">
    <property type="term" value="P:NADP+ biosynthetic process"/>
    <property type="evidence" value="ECO:0007669"/>
    <property type="project" value="InterPro"/>
</dbReference>
<feature type="region of interest" description="Disordered" evidence="6">
    <location>
        <begin position="423"/>
        <end position="458"/>
    </location>
</feature>
<dbReference type="GO" id="GO:0003951">
    <property type="term" value="F:NAD+ kinase activity"/>
    <property type="evidence" value="ECO:0007669"/>
    <property type="project" value="InterPro"/>
</dbReference>
<dbReference type="HAMAP" id="MF_00361">
    <property type="entry name" value="NAD_kinase"/>
    <property type="match status" value="1"/>
</dbReference>
<evidence type="ECO:0000256" key="4">
    <source>
        <dbReference type="ARBA" id="ARBA00022857"/>
    </source>
</evidence>
<comment type="similarity">
    <text evidence="1">Belongs to the NAD kinase family.</text>
</comment>
<feature type="transmembrane region" description="Helical" evidence="7">
    <location>
        <begin position="41"/>
        <end position="64"/>
    </location>
</feature>
<evidence type="ECO:0000256" key="5">
    <source>
        <dbReference type="ARBA" id="ARBA00023027"/>
    </source>
</evidence>
<dbReference type="InterPro" id="IPR017437">
    <property type="entry name" value="ATP-NAD_kinase_PpnK-typ_C"/>
</dbReference>
<feature type="compositionally biased region" description="Gly residues" evidence="6">
    <location>
        <begin position="84"/>
        <end position="129"/>
    </location>
</feature>